<reference evidence="2 3" key="1">
    <citation type="submission" date="2020-02" db="EMBL/GenBank/DDBJ databases">
        <title>Complete genome sequence of Pseudomonas multiresinivorans ORNL1.</title>
        <authorList>
            <person name="Podar M."/>
        </authorList>
    </citation>
    <scope>NUCLEOTIDE SEQUENCE [LARGE SCALE GENOMIC DNA]</scope>
    <source>
        <strain evidence="3">populi</strain>
    </source>
</reference>
<organism evidence="2 3">
    <name type="scientific">Pseudomonas multiresinivorans</name>
    <dbReference type="NCBI Taxonomy" id="95301"/>
    <lineage>
        <taxon>Bacteria</taxon>
        <taxon>Pseudomonadati</taxon>
        <taxon>Pseudomonadota</taxon>
        <taxon>Gammaproteobacteria</taxon>
        <taxon>Pseudomonadales</taxon>
        <taxon>Pseudomonadaceae</taxon>
        <taxon>Pseudomonas</taxon>
    </lineage>
</organism>
<dbReference type="Gene3D" id="1.25.40.10">
    <property type="entry name" value="Tetratricopeptide repeat domain"/>
    <property type="match status" value="1"/>
</dbReference>
<accession>A0A7Z3BLC3</accession>
<dbReference type="EMBL" id="CP048833">
    <property type="protein sequence ID" value="QJP09040.1"/>
    <property type="molecule type" value="Genomic_DNA"/>
</dbReference>
<name>A0A7Z3BLC3_9PSED</name>
<evidence type="ECO:0000256" key="1">
    <source>
        <dbReference type="SAM" id="Phobius"/>
    </source>
</evidence>
<feature type="transmembrane region" description="Helical" evidence="1">
    <location>
        <begin position="12"/>
        <end position="30"/>
    </location>
</feature>
<keyword evidence="1" id="KW-0472">Membrane</keyword>
<proteinExistence type="predicted"/>
<dbReference type="InterPro" id="IPR011990">
    <property type="entry name" value="TPR-like_helical_dom_sf"/>
</dbReference>
<protein>
    <recommendedName>
        <fullName evidence="4">Sel1 repeat family protein</fullName>
    </recommendedName>
</protein>
<keyword evidence="3" id="KW-1185">Reference proteome</keyword>
<dbReference type="SUPFAM" id="SSF81901">
    <property type="entry name" value="HCP-like"/>
    <property type="match status" value="1"/>
</dbReference>
<dbReference type="RefSeq" id="WP_169938660.1">
    <property type="nucleotide sequence ID" value="NZ_CP048833.1"/>
</dbReference>
<dbReference type="KEGG" id="pmui:G4G71_14570"/>
<keyword evidence="1" id="KW-1133">Transmembrane helix</keyword>
<sequence>MALETGHKVQIAIAVLGLVGTLTVAGIANWERIFPPPPPPPPPSVELGLQYLAEERFEEAVAMLKPFARNGDARAQYSVGRIYDMEFIESGDPTGDKFRASYWYKKAAAQNYKDSQSSYEMVEESLHDISSLDAVRRFSIEEKESGHQAGL</sequence>
<dbReference type="AlphaFoldDB" id="A0A7Z3BLC3"/>
<dbReference type="Proteomes" id="UP000502549">
    <property type="component" value="Chromosome"/>
</dbReference>
<gene>
    <name evidence="2" type="ORF">G4G71_14570</name>
</gene>
<evidence type="ECO:0000313" key="3">
    <source>
        <dbReference type="Proteomes" id="UP000502549"/>
    </source>
</evidence>
<evidence type="ECO:0008006" key="4">
    <source>
        <dbReference type="Google" id="ProtNLM"/>
    </source>
</evidence>
<keyword evidence="1" id="KW-0812">Transmembrane</keyword>
<evidence type="ECO:0000313" key="2">
    <source>
        <dbReference type="EMBL" id="QJP09040.1"/>
    </source>
</evidence>